<dbReference type="Proteomes" id="UP001500218">
    <property type="component" value="Unassembled WGS sequence"/>
</dbReference>
<proteinExistence type="predicted"/>
<dbReference type="InterPro" id="IPR001173">
    <property type="entry name" value="Glyco_trans_2-like"/>
</dbReference>
<dbReference type="PANTHER" id="PTHR43630">
    <property type="entry name" value="POLY-BETA-1,6-N-ACETYL-D-GLUCOSAMINE SYNTHASE"/>
    <property type="match status" value="1"/>
</dbReference>
<gene>
    <name evidence="2" type="ORF">GCM10009682_37480</name>
</gene>
<reference evidence="2 3" key="1">
    <citation type="journal article" date="2019" name="Int. J. Syst. Evol. Microbiol.">
        <title>The Global Catalogue of Microorganisms (GCM) 10K type strain sequencing project: providing services to taxonomists for standard genome sequencing and annotation.</title>
        <authorList>
            <consortium name="The Broad Institute Genomics Platform"/>
            <consortium name="The Broad Institute Genome Sequencing Center for Infectious Disease"/>
            <person name="Wu L."/>
            <person name="Ma J."/>
        </authorList>
    </citation>
    <scope>NUCLEOTIDE SEQUENCE [LARGE SCALE GENOMIC DNA]</scope>
    <source>
        <strain evidence="2 3">JCM 13250</strain>
    </source>
</reference>
<evidence type="ECO:0000313" key="3">
    <source>
        <dbReference type="Proteomes" id="UP001500218"/>
    </source>
</evidence>
<comment type="caution">
    <text evidence="2">The sequence shown here is derived from an EMBL/GenBank/DDBJ whole genome shotgun (WGS) entry which is preliminary data.</text>
</comment>
<evidence type="ECO:0000259" key="1">
    <source>
        <dbReference type="Pfam" id="PF00535"/>
    </source>
</evidence>
<dbReference type="Gene3D" id="3.90.550.10">
    <property type="entry name" value="Spore Coat Polysaccharide Biosynthesis Protein SpsA, Chain A"/>
    <property type="match status" value="1"/>
</dbReference>
<name>A0ABN2M747_9ACTN</name>
<keyword evidence="3" id="KW-1185">Reference proteome</keyword>
<protein>
    <recommendedName>
        <fullName evidence="1">Glycosyltransferase 2-like domain-containing protein</fullName>
    </recommendedName>
</protein>
<evidence type="ECO:0000313" key="2">
    <source>
        <dbReference type="EMBL" id="GAA1812704.1"/>
    </source>
</evidence>
<sequence>MAKSPRLAAVLIVRNEEHVLARCLRSLQGIVDEIHVHDTGSTDATPTIAAEHGAKVTHGEWPNSFAVARNRALANVGPHVSWVLSIDADEEAVADPAKLRRRLANAAVDQYVVDITNFDEDSTYTHRADRLFRPARCRWEGELHEHIVPRSRPTTAAVMPADTLALRHTGYADADVVKVKAERNLELAQAVIDRLAAQGDAADPTETARAMYELGRSLVGARRRQEAVDVLEMLRELFPGTPQWLLGTDFLARHLLMEGMPDATLVLVEQMRAAGASPMYCDWVMAHAMEVAGAKRIARRLMENVTELVGPAGIRYERETVERYRRHLAEVA</sequence>
<organism evidence="2 3">
    <name type="scientific">Luedemannella flava</name>
    <dbReference type="NCBI Taxonomy" id="349316"/>
    <lineage>
        <taxon>Bacteria</taxon>
        <taxon>Bacillati</taxon>
        <taxon>Actinomycetota</taxon>
        <taxon>Actinomycetes</taxon>
        <taxon>Micromonosporales</taxon>
        <taxon>Micromonosporaceae</taxon>
        <taxon>Luedemannella</taxon>
    </lineage>
</organism>
<dbReference type="EMBL" id="BAAALT010000116">
    <property type="protein sequence ID" value="GAA1812704.1"/>
    <property type="molecule type" value="Genomic_DNA"/>
</dbReference>
<dbReference type="Pfam" id="PF00535">
    <property type="entry name" value="Glycos_transf_2"/>
    <property type="match status" value="1"/>
</dbReference>
<dbReference type="InterPro" id="IPR029044">
    <property type="entry name" value="Nucleotide-diphossugar_trans"/>
</dbReference>
<dbReference type="PANTHER" id="PTHR43630:SF2">
    <property type="entry name" value="GLYCOSYLTRANSFERASE"/>
    <property type="match status" value="1"/>
</dbReference>
<accession>A0ABN2M747</accession>
<dbReference type="CDD" id="cd02511">
    <property type="entry name" value="Beta4Glucosyltransferase"/>
    <property type="match status" value="1"/>
</dbReference>
<feature type="domain" description="Glycosyltransferase 2-like" evidence="1">
    <location>
        <begin position="10"/>
        <end position="131"/>
    </location>
</feature>
<dbReference type="SUPFAM" id="SSF53448">
    <property type="entry name" value="Nucleotide-diphospho-sugar transferases"/>
    <property type="match status" value="1"/>
</dbReference>
<dbReference type="RefSeq" id="WP_344133555.1">
    <property type="nucleotide sequence ID" value="NZ_BAAALT010000116.1"/>
</dbReference>